<reference evidence="1" key="2">
    <citation type="submission" date="2016-05" db="EMBL/GenBank/DDBJ databases">
        <title>Comparative analysis highlights variable genome content of wheat rusts and divergence of the mating loci.</title>
        <authorList>
            <person name="Cuomo C.A."/>
            <person name="Bakkeren G."/>
            <person name="Szabo L."/>
            <person name="Khalil H."/>
            <person name="Joly D."/>
            <person name="Goldberg J."/>
            <person name="Young S."/>
            <person name="Zeng Q."/>
            <person name="Fellers J."/>
        </authorList>
    </citation>
    <scope>NUCLEOTIDE SEQUENCE [LARGE SCALE GENOMIC DNA]</scope>
    <source>
        <strain evidence="1">1-1 BBBD Race 1</strain>
    </source>
</reference>
<organism evidence="1">
    <name type="scientific">Puccinia triticina (isolate 1-1 / race 1 (BBBD))</name>
    <name type="common">Brown leaf rust fungus</name>
    <dbReference type="NCBI Taxonomy" id="630390"/>
    <lineage>
        <taxon>Eukaryota</taxon>
        <taxon>Fungi</taxon>
        <taxon>Dikarya</taxon>
        <taxon>Basidiomycota</taxon>
        <taxon>Pucciniomycotina</taxon>
        <taxon>Pucciniomycetes</taxon>
        <taxon>Pucciniales</taxon>
        <taxon>Pucciniaceae</taxon>
        <taxon>Puccinia</taxon>
    </lineage>
</organism>
<reference evidence="2" key="4">
    <citation type="submission" date="2025-05" db="UniProtKB">
        <authorList>
            <consortium name="EnsemblFungi"/>
        </authorList>
    </citation>
    <scope>IDENTIFICATION</scope>
    <source>
        <strain evidence="2">isolate 1-1 / race 1 (BBBD)</strain>
    </source>
</reference>
<gene>
    <name evidence="1" type="ORF">PTTG_27248</name>
</gene>
<dbReference type="EnsemblFungi" id="PTTG_27248-t43_1">
    <property type="protein sequence ID" value="PTTG_27248-t43_1-p1"/>
    <property type="gene ID" value="PTTG_27248"/>
</dbReference>
<dbReference type="EMBL" id="ADAS02000048">
    <property type="protein sequence ID" value="OAV93673.1"/>
    <property type="molecule type" value="Genomic_DNA"/>
</dbReference>
<name>A0A180GNZ4_PUCT1</name>
<evidence type="ECO:0000313" key="1">
    <source>
        <dbReference type="EMBL" id="OAV93673.1"/>
    </source>
</evidence>
<evidence type="ECO:0000313" key="2">
    <source>
        <dbReference type="EnsemblFungi" id="PTTG_27248-t43_1-p1"/>
    </source>
</evidence>
<evidence type="ECO:0000313" key="3">
    <source>
        <dbReference type="Proteomes" id="UP000005240"/>
    </source>
</evidence>
<sequence length="446" mass="50638">MCLSCRENSGGDQMGGAGLASNHPGPVSQNLLLTHEAIGAQIKQLKDSFTMDGQGELKNVADHLEQLHNYLTPGGKTAPAALKDARNPIEALFKPRSSASSDLSLMQRIKNPLARVGQGSHALASVTRDPLEGISNQVIPIWKYLQERFITLKCQDLEEPETKLDYLKSLFLLGDYIHSKNLLPPADINAVEIFQPKTVVSLVNFHVNLVMKSKGTKFFGGPEWINPEYELMLSNPSLSHFHRSIKALPEEQKKPLVYLTLSSIIIQRKLMLPWLSMEEEFFPICTEFLNGNFATYEGSRYFLVPKDQIKYPKSLDYRKPMYEFVTDEPWRLEALPPTNAVPRVNRDSYQLLTLNSIANFFNTYVESFVAPKRTVQQMELLVPLKFQYISALQELAQNGFKDSKLKKAVTNQEKLLLDASGLTREMKESTKRWIKHVYSLVYKTRN</sequence>
<dbReference type="AlphaFoldDB" id="A0A180GNZ4"/>
<accession>A0A180GNZ4</accession>
<reference evidence="2 3" key="3">
    <citation type="journal article" date="2017" name="G3 (Bethesda)">
        <title>Comparative analysis highlights variable genome content of wheat rusts and divergence of the mating loci.</title>
        <authorList>
            <person name="Cuomo C.A."/>
            <person name="Bakkeren G."/>
            <person name="Khalil H.B."/>
            <person name="Panwar V."/>
            <person name="Joly D."/>
            <person name="Linning R."/>
            <person name="Sakthikumar S."/>
            <person name="Song X."/>
            <person name="Adiconis X."/>
            <person name="Fan L."/>
            <person name="Goldberg J.M."/>
            <person name="Levin J.Z."/>
            <person name="Young S."/>
            <person name="Zeng Q."/>
            <person name="Anikster Y."/>
            <person name="Bruce M."/>
            <person name="Wang M."/>
            <person name="Yin C."/>
            <person name="McCallum B."/>
            <person name="Szabo L.J."/>
            <person name="Hulbert S."/>
            <person name="Chen X."/>
            <person name="Fellers J.P."/>
        </authorList>
    </citation>
    <scope>NUCLEOTIDE SEQUENCE</scope>
    <source>
        <strain evidence="2">isolate 1-1 / race 1 (BBBD)</strain>
        <strain evidence="3">Isolate 1-1 / race 1 (BBBD)</strain>
    </source>
</reference>
<reference evidence="1" key="1">
    <citation type="submission" date="2009-11" db="EMBL/GenBank/DDBJ databases">
        <authorList>
            <consortium name="The Broad Institute Genome Sequencing Platform"/>
            <person name="Ward D."/>
            <person name="Feldgarden M."/>
            <person name="Earl A."/>
            <person name="Young S.K."/>
            <person name="Zeng Q."/>
            <person name="Koehrsen M."/>
            <person name="Alvarado L."/>
            <person name="Berlin A."/>
            <person name="Bochicchio J."/>
            <person name="Borenstein D."/>
            <person name="Chapman S.B."/>
            <person name="Chen Z."/>
            <person name="Engels R."/>
            <person name="Freedman E."/>
            <person name="Gellesch M."/>
            <person name="Goldberg J."/>
            <person name="Griggs A."/>
            <person name="Gujja S."/>
            <person name="Heilman E."/>
            <person name="Heiman D."/>
            <person name="Hepburn T."/>
            <person name="Howarth C."/>
            <person name="Jen D."/>
            <person name="Larson L."/>
            <person name="Lewis B."/>
            <person name="Mehta T."/>
            <person name="Park D."/>
            <person name="Pearson M."/>
            <person name="Roberts A."/>
            <person name="Saif S."/>
            <person name="Shea T."/>
            <person name="Shenoy N."/>
            <person name="Sisk P."/>
            <person name="Stolte C."/>
            <person name="Sykes S."/>
            <person name="Thomson T."/>
            <person name="Walk T."/>
            <person name="White J."/>
            <person name="Yandava C."/>
            <person name="Izard J."/>
            <person name="Baranova O.V."/>
            <person name="Blanton J.M."/>
            <person name="Tanner A.C."/>
            <person name="Dewhirst F.E."/>
            <person name="Haas B."/>
            <person name="Nusbaum C."/>
            <person name="Birren B."/>
        </authorList>
    </citation>
    <scope>NUCLEOTIDE SEQUENCE [LARGE SCALE GENOMIC DNA]</scope>
    <source>
        <strain evidence="1">1-1 BBBD Race 1</strain>
    </source>
</reference>
<keyword evidence="3" id="KW-1185">Reference proteome</keyword>
<dbReference type="Proteomes" id="UP000005240">
    <property type="component" value="Unassembled WGS sequence"/>
</dbReference>
<dbReference type="VEuPathDB" id="FungiDB:PTTG_27248"/>
<dbReference type="OrthoDB" id="2502591at2759"/>
<protein>
    <submittedName>
        <fullName evidence="1 2">Uncharacterized protein</fullName>
    </submittedName>
</protein>
<proteinExistence type="predicted"/>